<sequence>EAAESPIPLLQEAENVVPVGQQPNTPELGATAGLTLLEGNAANILQAVGDMLSATEKGPLRQHLFLMEPKKVLIFGCSLTIPSWGSWEKDLQRQWEKLTSEAGQCKCHMQSQGTQLTMLL</sequence>
<reference evidence="3" key="1">
    <citation type="submission" date="2012-04" db="EMBL/GenBank/DDBJ databases">
        <title>Isolation and chacterization of lectin genes from some legumes plants.</title>
        <authorList>
            <person name="Hafez E.E."/>
            <person name="Patel A.H."/>
            <person name="Elsaid F.G."/>
            <person name="Taha T.H."/>
        </authorList>
    </citation>
    <scope>NUCLEOTIDE SEQUENCE</scope>
</reference>
<name>I3VZ39_9FABA</name>
<dbReference type="InterPro" id="IPR000407">
    <property type="entry name" value="GDA1_CD39_NTPase"/>
</dbReference>
<evidence type="ECO:0000313" key="3">
    <source>
        <dbReference type="EMBL" id="AFK88556.1"/>
    </source>
</evidence>
<accession>I3VZ39</accession>
<protein>
    <submittedName>
        <fullName evidence="3">Mutant lectin</fullName>
    </submittedName>
</protein>
<comment type="similarity">
    <text evidence="1">Belongs to the GDA1/CD39 NTPase family.</text>
</comment>
<feature type="non-terminal residue" evidence="3">
    <location>
        <position position="1"/>
    </location>
</feature>
<dbReference type="GO" id="GO:0030246">
    <property type="term" value="F:carbohydrate binding"/>
    <property type="evidence" value="ECO:0007669"/>
    <property type="project" value="UniProtKB-KW"/>
</dbReference>
<dbReference type="Pfam" id="PF01150">
    <property type="entry name" value="GDA1_CD39"/>
    <property type="match status" value="1"/>
</dbReference>
<evidence type="ECO:0000256" key="1">
    <source>
        <dbReference type="ARBA" id="ARBA00009283"/>
    </source>
</evidence>
<feature type="non-terminal residue" evidence="3">
    <location>
        <position position="120"/>
    </location>
</feature>
<keyword evidence="3" id="KW-0430">Lectin</keyword>
<proteinExistence type="inferred from homology"/>
<organism evidence="3">
    <name type="scientific">Acacia sp. EEH-2012</name>
    <dbReference type="NCBI Taxonomy" id="1176522"/>
    <lineage>
        <taxon>Eukaryota</taxon>
        <taxon>Viridiplantae</taxon>
        <taxon>Streptophyta</taxon>
        <taxon>Embryophyta</taxon>
        <taxon>Tracheophyta</taxon>
        <taxon>Spermatophyta</taxon>
        <taxon>Magnoliopsida</taxon>
        <taxon>eudicotyledons</taxon>
        <taxon>Gunneridae</taxon>
        <taxon>Pentapetalae</taxon>
        <taxon>rosids</taxon>
        <taxon>fabids</taxon>
        <taxon>Fabales</taxon>
        <taxon>Fabaceae</taxon>
        <taxon>Caesalpinioideae</taxon>
        <taxon>mimosoid clade</taxon>
        <taxon>Acacieae</taxon>
        <taxon>Acacia</taxon>
    </lineage>
</organism>
<dbReference type="GO" id="GO:0016787">
    <property type="term" value="F:hydrolase activity"/>
    <property type="evidence" value="ECO:0007669"/>
    <property type="project" value="UniProtKB-KW"/>
</dbReference>
<dbReference type="EMBL" id="JQ964107">
    <property type="protein sequence ID" value="AFK88556.1"/>
    <property type="molecule type" value="Genomic_DNA"/>
</dbReference>
<dbReference type="Gene3D" id="3.30.420.40">
    <property type="match status" value="1"/>
</dbReference>
<evidence type="ECO:0000256" key="2">
    <source>
        <dbReference type="ARBA" id="ARBA00022801"/>
    </source>
</evidence>
<dbReference type="AlphaFoldDB" id="I3VZ39"/>
<keyword evidence="2" id="KW-0378">Hydrolase</keyword>